<evidence type="ECO:0000313" key="1">
    <source>
        <dbReference type="EMBL" id="GAA2572630.1"/>
    </source>
</evidence>
<protein>
    <recommendedName>
        <fullName evidence="3">DUF4351 domain-containing protein</fullName>
    </recommendedName>
</protein>
<name>A0ABN2VU62_9ACTN</name>
<gene>
    <name evidence="1" type="ORF">GCM10010411_00260</name>
</gene>
<dbReference type="EMBL" id="BAAATD010000001">
    <property type="protein sequence ID" value="GAA2572630.1"/>
    <property type="molecule type" value="Genomic_DNA"/>
</dbReference>
<dbReference type="PANTHER" id="PTHR34613">
    <property type="entry name" value="SLL0800 PROTEIN"/>
    <property type="match status" value="1"/>
</dbReference>
<dbReference type="RefSeq" id="WP_344536470.1">
    <property type="nucleotide sequence ID" value="NZ_BAAATD010000001.1"/>
</dbReference>
<evidence type="ECO:0008006" key="3">
    <source>
        <dbReference type="Google" id="ProtNLM"/>
    </source>
</evidence>
<dbReference type="PANTHER" id="PTHR34613:SF1">
    <property type="entry name" value="SLL6017 PROTEIN"/>
    <property type="match status" value="1"/>
</dbReference>
<keyword evidence="2" id="KW-1185">Reference proteome</keyword>
<organism evidence="1 2">
    <name type="scientific">Actinomadura fulvescens</name>
    <dbReference type="NCBI Taxonomy" id="46160"/>
    <lineage>
        <taxon>Bacteria</taxon>
        <taxon>Bacillati</taxon>
        <taxon>Actinomycetota</taxon>
        <taxon>Actinomycetes</taxon>
        <taxon>Streptosporangiales</taxon>
        <taxon>Thermomonosporaceae</taxon>
        <taxon>Actinomadura</taxon>
    </lineage>
</organism>
<comment type="caution">
    <text evidence="1">The sequence shown here is derived from an EMBL/GenBank/DDBJ whole genome shotgun (WGS) entry which is preliminary data.</text>
</comment>
<reference evidence="1 2" key="1">
    <citation type="journal article" date="2019" name="Int. J. Syst. Evol. Microbiol.">
        <title>The Global Catalogue of Microorganisms (GCM) 10K type strain sequencing project: providing services to taxonomists for standard genome sequencing and annotation.</title>
        <authorList>
            <consortium name="The Broad Institute Genomics Platform"/>
            <consortium name="The Broad Institute Genome Sequencing Center for Infectious Disease"/>
            <person name="Wu L."/>
            <person name="Ma J."/>
        </authorList>
    </citation>
    <scope>NUCLEOTIDE SEQUENCE [LARGE SCALE GENOMIC DNA]</scope>
    <source>
        <strain evidence="1 2">JCM 6833</strain>
    </source>
</reference>
<proteinExistence type="predicted"/>
<accession>A0ABN2VU62</accession>
<evidence type="ECO:0000313" key="2">
    <source>
        <dbReference type="Proteomes" id="UP001501509"/>
    </source>
</evidence>
<dbReference type="Proteomes" id="UP001501509">
    <property type="component" value="Unassembled WGS sequence"/>
</dbReference>
<sequence>MVSLEHEAPIKLIRSNPEVTAQLLHRAFGITVPEHELVVAGSEEFTRAQPAVFRGDNVVVFCSKEDEQKRLAVVIEHQLKKDARKRFSWPTYLTELHHRTQCPAILLVFCPKETVAKWARTPIDIGHPGFTLTPLVFGPDSQRLITTTAEAARSPELTILAFLTTMSRHRDRASLEVVFTALATLKNAGHKDAVLYSEMVLSLLPEPERQILETLMNRGTVEIKSDFAKHHQAVGKAEGEALGEARGEARGFTRGEAMAILKVLEARNIPVPDEVRERVISCTEKEQLDVWVTRAVTIEDVEDLFD</sequence>